<feature type="transmembrane region" description="Helical" evidence="5">
    <location>
        <begin position="427"/>
        <end position="452"/>
    </location>
</feature>
<keyword evidence="2 5" id="KW-0812">Transmembrane</keyword>
<feature type="transmembrane region" description="Helical" evidence="5">
    <location>
        <begin position="257"/>
        <end position="277"/>
    </location>
</feature>
<feature type="transmembrane region" description="Helical" evidence="5">
    <location>
        <begin position="383"/>
        <end position="407"/>
    </location>
</feature>
<evidence type="ECO:0000256" key="2">
    <source>
        <dbReference type="ARBA" id="ARBA00022692"/>
    </source>
</evidence>
<evidence type="ECO:0000256" key="4">
    <source>
        <dbReference type="ARBA" id="ARBA00023136"/>
    </source>
</evidence>
<evidence type="ECO:0000313" key="7">
    <source>
        <dbReference type="WBParaSite" id="Pan_g22779.t1"/>
    </source>
</evidence>
<organism evidence="6 7">
    <name type="scientific">Panagrellus redivivus</name>
    <name type="common">Microworm</name>
    <dbReference type="NCBI Taxonomy" id="6233"/>
    <lineage>
        <taxon>Eukaryota</taxon>
        <taxon>Metazoa</taxon>
        <taxon>Ecdysozoa</taxon>
        <taxon>Nematoda</taxon>
        <taxon>Chromadorea</taxon>
        <taxon>Rhabditida</taxon>
        <taxon>Tylenchina</taxon>
        <taxon>Panagrolaimomorpha</taxon>
        <taxon>Panagrolaimoidea</taxon>
        <taxon>Panagrolaimidae</taxon>
        <taxon>Panagrellus</taxon>
    </lineage>
</organism>
<evidence type="ECO:0000256" key="1">
    <source>
        <dbReference type="ARBA" id="ARBA00004141"/>
    </source>
</evidence>
<dbReference type="Gene3D" id="1.20.1250.20">
    <property type="entry name" value="MFS general substrate transporter like domains"/>
    <property type="match status" value="1"/>
</dbReference>
<feature type="transmembrane region" description="Helical" evidence="5">
    <location>
        <begin position="289"/>
        <end position="315"/>
    </location>
</feature>
<comment type="subcellular location">
    <subcellularLocation>
        <location evidence="1">Membrane</location>
        <topology evidence="1">Multi-pass membrane protein</topology>
    </subcellularLocation>
</comment>
<dbReference type="InterPro" id="IPR036259">
    <property type="entry name" value="MFS_trans_sf"/>
</dbReference>
<dbReference type="PANTHER" id="PTHR10924">
    <property type="entry name" value="MAJOR FACILITATOR SUPERFAMILY PROTEIN-RELATED"/>
    <property type="match status" value="1"/>
</dbReference>
<dbReference type="PANTHER" id="PTHR10924:SF6">
    <property type="entry name" value="SOLUTE CARRIER FAMILY 49 MEMBER A3"/>
    <property type="match status" value="1"/>
</dbReference>
<feature type="transmembrane region" description="Helical" evidence="5">
    <location>
        <begin position="350"/>
        <end position="371"/>
    </location>
</feature>
<dbReference type="SUPFAM" id="SSF103473">
    <property type="entry name" value="MFS general substrate transporter"/>
    <property type="match status" value="1"/>
</dbReference>
<dbReference type="AlphaFoldDB" id="A0A7E4VMY7"/>
<accession>A0A7E4VMY7</accession>
<keyword evidence="3 5" id="KW-1133">Transmembrane helix</keyword>
<evidence type="ECO:0000256" key="3">
    <source>
        <dbReference type="ARBA" id="ARBA00022989"/>
    </source>
</evidence>
<feature type="transmembrane region" description="Helical" evidence="5">
    <location>
        <begin position="133"/>
        <end position="157"/>
    </location>
</feature>
<feature type="transmembrane region" description="Helical" evidence="5">
    <location>
        <begin position="202"/>
        <end position="222"/>
    </location>
</feature>
<dbReference type="InterPro" id="IPR049680">
    <property type="entry name" value="FLVCR1-2_SLC49-like"/>
</dbReference>
<evidence type="ECO:0000313" key="6">
    <source>
        <dbReference type="Proteomes" id="UP000492821"/>
    </source>
</evidence>
<reference evidence="7" key="2">
    <citation type="submission" date="2020-10" db="UniProtKB">
        <authorList>
            <consortium name="WormBaseParasite"/>
        </authorList>
    </citation>
    <scope>IDENTIFICATION</scope>
</reference>
<keyword evidence="6" id="KW-1185">Reference proteome</keyword>
<name>A0A7E4VMY7_PANRE</name>
<reference evidence="6" key="1">
    <citation type="journal article" date="2013" name="Genetics">
        <title>The draft genome and transcriptome of Panagrellus redivivus are shaped by the harsh demands of a free-living lifestyle.</title>
        <authorList>
            <person name="Srinivasan J."/>
            <person name="Dillman A.R."/>
            <person name="Macchietto M.G."/>
            <person name="Heikkinen L."/>
            <person name="Lakso M."/>
            <person name="Fracchia K.M."/>
            <person name="Antoshechkin I."/>
            <person name="Mortazavi A."/>
            <person name="Wong G."/>
            <person name="Sternberg P.W."/>
        </authorList>
    </citation>
    <scope>NUCLEOTIDE SEQUENCE [LARGE SCALE GENOMIC DNA]</scope>
    <source>
        <strain evidence="6">MT8872</strain>
    </source>
</reference>
<feature type="transmembrane region" description="Helical" evidence="5">
    <location>
        <begin position="107"/>
        <end position="127"/>
    </location>
</feature>
<dbReference type="Proteomes" id="UP000492821">
    <property type="component" value="Unassembled WGS sequence"/>
</dbReference>
<protein>
    <submittedName>
        <fullName evidence="7">MFS domain-containing protein</fullName>
    </submittedName>
</protein>
<feature type="transmembrane region" description="Helical" evidence="5">
    <location>
        <begin position="327"/>
        <end position="344"/>
    </location>
</feature>
<feature type="transmembrane region" description="Helical" evidence="5">
    <location>
        <begin position="169"/>
        <end position="196"/>
    </location>
</feature>
<keyword evidence="4 5" id="KW-0472">Membrane</keyword>
<proteinExistence type="predicted"/>
<feature type="transmembrane region" description="Helical" evidence="5">
    <location>
        <begin position="27"/>
        <end position="44"/>
    </location>
</feature>
<sequence length="511" mass="56845">MGASVFPIPPPVNPSNRYGYKLNPQRWLIFTASVLLSFVVGLYSTTLSAAKLQPAINNKNSYFCPNGGDCAYLDSILDGIRIFVFLVTAYPTVWFHEKYELKKLFQVVSLCTSIGATLRIVVSIAVLPYVLRYVLIVMSQIIIAAAQPGVICTASGISQSWFPDYQRTIITSIILFSNIFGQLIPFAVLPALFGIFNNSEQAIFITIHTVPLIFIVLAYANVHVLRYSLPNYPPSASSTDSAQVVQRGHRFLREATFIIQVFMFASLYGGLKFMIMWNHSFLCPKGHHLFGYIGTHTGLLLLSGLAGNVIMALAMDKIRKYKKAYRLSYAFTTFGIAAMAWVLQVREHSLILLVATLSVGFFGIGSIGIMVETAMETVFPIHGIVVTGILFTAGELYYGLLSVIAFFTKKEVVLTDYAGHQCGLVEFWDYAFSVEIVSLSLFTGFIVCLVGLNARRRRHDYEVAAKLLGFRVLNTRYANAPLPSIHNDFDEEDKLPKPISNKVEIVLNDKK</sequence>
<dbReference type="WBParaSite" id="Pan_g22779.t1">
    <property type="protein sequence ID" value="Pan_g22779.t1"/>
    <property type="gene ID" value="Pan_g22779"/>
</dbReference>
<dbReference type="GO" id="GO:0016020">
    <property type="term" value="C:membrane"/>
    <property type="evidence" value="ECO:0007669"/>
    <property type="project" value="UniProtKB-SubCell"/>
</dbReference>
<evidence type="ECO:0000256" key="5">
    <source>
        <dbReference type="SAM" id="Phobius"/>
    </source>
</evidence>